<feature type="domain" description="AsmA" evidence="3">
    <location>
        <begin position="66"/>
        <end position="248"/>
    </location>
</feature>
<organism evidence="4 5">
    <name type="scientific">Hyphomicrobium denitrificans 1NES1</name>
    <dbReference type="NCBI Taxonomy" id="670307"/>
    <lineage>
        <taxon>Bacteria</taxon>
        <taxon>Pseudomonadati</taxon>
        <taxon>Pseudomonadota</taxon>
        <taxon>Alphaproteobacteria</taxon>
        <taxon>Hyphomicrobiales</taxon>
        <taxon>Hyphomicrobiaceae</taxon>
        <taxon>Hyphomicrobium</taxon>
    </lineage>
</organism>
<dbReference type="InterPro" id="IPR007844">
    <property type="entry name" value="AsmA"/>
</dbReference>
<protein>
    <submittedName>
        <fullName evidence="4">AsmA family protein</fullName>
    </submittedName>
</protein>
<dbReference type="GO" id="GO:0005886">
    <property type="term" value="C:plasma membrane"/>
    <property type="evidence" value="ECO:0007669"/>
    <property type="project" value="TreeGrafter"/>
</dbReference>
<dbReference type="EMBL" id="CP005587">
    <property type="protein sequence ID" value="AGK56452.1"/>
    <property type="molecule type" value="Genomic_DNA"/>
</dbReference>
<dbReference type="KEGG" id="hdt:HYPDE_23833"/>
<feature type="region of interest" description="Disordered" evidence="1">
    <location>
        <begin position="1251"/>
        <end position="1394"/>
    </location>
</feature>
<dbReference type="InterPro" id="IPR052894">
    <property type="entry name" value="AsmA-related"/>
</dbReference>
<reference evidence="4 5" key="1">
    <citation type="journal article" date="2013" name="Genome Announc.">
        <title>Genome sequences for three denitrifying bacterial strains isolated from a uranium- and nitrate-contaminated subsurface environment.</title>
        <authorList>
            <person name="Venkatramanan R."/>
            <person name="Prakash O."/>
            <person name="Woyke T."/>
            <person name="Chain P."/>
            <person name="Goodwin L.A."/>
            <person name="Watson D."/>
            <person name="Brooks S."/>
            <person name="Kostka J.E."/>
            <person name="Green S.J."/>
        </authorList>
    </citation>
    <scope>NUCLEOTIDE SEQUENCE [LARGE SCALE GENOMIC DNA]</scope>
    <source>
        <strain evidence="4 5">1NES1</strain>
    </source>
</reference>
<dbReference type="Pfam" id="PF05170">
    <property type="entry name" value="AsmA"/>
    <property type="match status" value="1"/>
</dbReference>
<proteinExistence type="predicted"/>
<dbReference type="GO" id="GO:0090313">
    <property type="term" value="P:regulation of protein targeting to membrane"/>
    <property type="evidence" value="ECO:0007669"/>
    <property type="project" value="TreeGrafter"/>
</dbReference>
<evidence type="ECO:0000256" key="1">
    <source>
        <dbReference type="SAM" id="MobiDB-lite"/>
    </source>
</evidence>
<dbReference type="STRING" id="670307.HYPDE_23833"/>
<keyword evidence="2" id="KW-0472">Membrane</keyword>
<evidence type="ECO:0000313" key="5">
    <source>
        <dbReference type="Proteomes" id="UP000005952"/>
    </source>
</evidence>
<dbReference type="Proteomes" id="UP000005952">
    <property type="component" value="Chromosome"/>
</dbReference>
<dbReference type="PANTHER" id="PTHR30441:SF4">
    <property type="entry name" value="PROTEIN ASMA"/>
    <property type="match status" value="1"/>
</dbReference>
<feature type="compositionally biased region" description="Low complexity" evidence="1">
    <location>
        <begin position="1311"/>
        <end position="1321"/>
    </location>
</feature>
<dbReference type="eggNOG" id="COG2982">
    <property type="taxonomic scope" value="Bacteria"/>
</dbReference>
<feature type="transmembrane region" description="Helical" evidence="2">
    <location>
        <begin position="67"/>
        <end position="88"/>
    </location>
</feature>
<keyword evidence="2" id="KW-1133">Transmembrane helix</keyword>
<sequence>MPRAAVTAIGESITKCSNAWNEAKFRVQSIVAPCHIDVHGDVYFNLIAGGAQHSSCGPQETFMNNGLLFFGGLLVLVLAALFAVPTLVDWNGYRGVFEEEASKVLGRDVRVGGAVNLRFLPAPYVQFDKVRIANVSGQTGEPFVRADSFKMWLSGPALLRGVLEASEIELNKPVLTLAVDKSGGGNWTNITLRSADLPFVPRELALKSVKLSDGTISIYNAAAERIAHIENINGELSADGLAGPFRFKGNASWLGAARDIAFATEAPASDGSFGLKVSARSIGSPDVYLLNGRVSDLARKPSFKGEWAGTLTMPADKAPAHAGKDDTTLLDLKAEVSGDTSGAKFDDITLSLNSAALPQMITGSAVATWMTPPRLDLTLASKWLDIDRLAGAGQGSASFSKLKELGLGLMQSVAGDSTARAKINLEQVKIGGETAGGLDIDADRTGNITHIKNFNISLPGGSRLDLAGNLKTDAEGKHSFSGDLFVGGTSLARLKAWAGKSGVPIDITSDGPFSLSGKLDIDATRFAIADASGDISGRAFSGDLTVAQGVRLRTDLTLQAAELDTKEIFPETASTLETALRKALGLVLSDSEKGDAAGEHAQDVRLRVIAGRLIDHGNKYRDVDVTFETEGKEIRLPAAKMTTESGLRVSLEGRVKKNDDGPFGTLAYDVVAPTPDAMSDLVRKSGLALQFGDEPFKGLKSAKLAGLIKLGRRTPSASDVTFDGTLNGSHFGGSADFDGGLGAWRSRPSRVQMTVSAPSLQSLLTMLAQDQRMPETAPGEPAEASLISAGTLASGAKARLEIRGHGLDVAFSGSAVWPEGSSLALNGAADVKADDLADALAMAGLSLPAGSTAVATHGTLDVIRDKGTWSIAARDLMLGTSTVTAFLDLKNGEDGRRNIEGKIGADRVAIEALAAALTDKSSVPPDSGDTGVTADGSAASEWHSIWPSGLFNFAALNGSDADIHLSFGSLALSGDLATRDGEMKLAISPSKITVSDLSAAAAGGKLSGSLRLDKASNGVTFVSHLKLDQAKLSSFSPSARGTATFELNGEATAQSPAGLIAVLSGKGHVTLQGATVHGPVPTALADIVDTVLRGKMQNDPRAISAALLTSLTTSEVSMGNRELAMTLADGSIKFETLALESPDGKLEATASADLTSLKASAALQVTPTLKPLSPPDIALPGWKPPPPKGPLPPAIVLYDGPLDNLAVVKSSVDVADLQRELSVRQVERNVEELELSRRVDEERARIEKERRKALDAQRAQAAKKQTGTLPPVVPESAGTTNGGQSGADPVPDATVPNPPVIVPQADKQDGSDATGSASSGTLQGQKITVEPIPDSESVAAQSSAGQIDPETGLPVPDKNQEATRSTTSARPAQRPREKRRTSSDEVMKQLGGFQ</sequence>
<keyword evidence="5" id="KW-1185">Reference proteome</keyword>
<evidence type="ECO:0000313" key="4">
    <source>
        <dbReference type="EMBL" id="AGK56452.1"/>
    </source>
</evidence>
<dbReference type="HOGENOM" id="CLU_003996_0_0_5"/>
<name>N0B2Q6_9HYPH</name>
<dbReference type="PANTHER" id="PTHR30441">
    <property type="entry name" value="DUF748 DOMAIN-CONTAINING PROTEIN"/>
    <property type="match status" value="1"/>
</dbReference>
<evidence type="ECO:0000259" key="3">
    <source>
        <dbReference type="Pfam" id="PF05170"/>
    </source>
</evidence>
<keyword evidence="2" id="KW-0812">Transmembrane</keyword>
<gene>
    <name evidence="4" type="ORF">HYPDE_23833</name>
</gene>
<evidence type="ECO:0000256" key="2">
    <source>
        <dbReference type="SAM" id="Phobius"/>
    </source>
</evidence>
<accession>N0B2Q6</accession>